<evidence type="ECO:0000256" key="1">
    <source>
        <dbReference type="ARBA" id="ARBA00010617"/>
    </source>
</evidence>
<dbReference type="GO" id="GO:0005506">
    <property type="term" value="F:iron ion binding"/>
    <property type="evidence" value="ECO:0007669"/>
    <property type="project" value="InterPro"/>
</dbReference>
<dbReference type="InterPro" id="IPR001128">
    <property type="entry name" value="Cyt_P450"/>
</dbReference>
<keyword evidence="2" id="KW-0503">Monooxygenase</keyword>
<dbReference type="GO" id="GO:0016705">
    <property type="term" value="F:oxidoreductase activity, acting on paired donors, with incorporation or reduction of molecular oxygen"/>
    <property type="evidence" value="ECO:0007669"/>
    <property type="project" value="InterPro"/>
</dbReference>
<keyword evidence="2" id="KW-0479">Metal-binding</keyword>
<reference evidence="3 4" key="1">
    <citation type="submission" date="2018-01" db="EMBL/GenBank/DDBJ databases">
        <title>Glutamicibacter soli strain NHPC-3 Whole genome sequence and assembly.</title>
        <authorList>
            <person name="Choudhury P."/>
            <person name="Gupta D."/>
            <person name="Sengupta K."/>
            <person name="Jawed A."/>
            <person name="Sultana N."/>
            <person name="Saha P."/>
        </authorList>
    </citation>
    <scope>NUCLEOTIDE SEQUENCE [LARGE SCALE GENOMIC DNA]</scope>
    <source>
        <strain evidence="3 4">NHPC-3</strain>
    </source>
</reference>
<dbReference type="Proteomes" id="UP000252167">
    <property type="component" value="Unassembled WGS sequence"/>
</dbReference>
<dbReference type="EMBL" id="POAF01000003">
    <property type="protein sequence ID" value="RBM01958.1"/>
    <property type="molecule type" value="Genomic_DNA"/>
</dbReference>
<keyword evidence="4" id="KW-1185">Reference proteome</keyword>
<keyword evidence="2" id="KW-0560">Oxidoreductase</keyword>
<dbReference type="GO" id="GO:0004497">
    <property type="term" value="F:monooxygenase activity"/>
    <property type="evidence" value="ECO:0007669"/>
    <property type="project" value="UniProtKB-KW"/>
</dbReference>
<evidence type="ECO:0000313" key="3">
    <source>
        <dbReference type="EMBL" id="RBM01958.1"/>
    </source>
</evidence>
<dbReference type="PROSITE" id="PS00086">
    <property type="entry name" value="CYTOCHROME_P450"/>
    <property type="match status" value="1"/>
</dbReference>
<comment type="similarity">
    <text evidence="1 2">Belongs to the cytochrome P450 family.</text>
</comment>
<dbReference type="PANTHER" id="PTHR46696">
    <property type="entry name" value="P450, PUTATIVE (EUROFUNG)-RELATED"/>
    <property type="match status" value="1"/>
</dbReference>
<keyword evidence="2" id="KW-0349">Heme</keyword>
<sequence length="405" mass="44210">MSVTSRCPMAEGTVPIIDDDPFSAEVLEDPLPFQERLREAGPVAFLSRYGVYAIGRFAELSDALCAWQDLKSGDGVSIRELDSPKGLLQTDPPLHDAPREVLQEILSARALRGLRETCMARVDTLVDGLLADSSSGDSLAVDGHAQIAAMLPVDFFPDASGVDECARDKFVEFADHNFNTAGPYNDLVKAGERRAPELAAWLYQKCQREELKSEGFGADIWAAADRGDILHENAALLGSSLITAGVDTTIYGISGLLYALATNPEQWEKLKANPSLARVAFDEALRWVSPVQAMFRTAARDFEVGGITIPEGSKVLMCYPAANRDPRRWEDPDKFDLSRDPSGHLAFGMGVHQCVGQHAARLQAACLLEKLLDTVDSIELAGEVGYHHNNVLRGWSSVPLRFTLK</sequence>
<comment type="caution">
    <text evidence="3">The sequence shown here is derived from an EMBL/GenBank/DDBJ whole genome shotgun (WGS) entry which is preliminary data.</text>
</comment>
<name>A0A365YH80_9MICC</name>
<dbReference type="InterPro" id="IPR036396">
    <property type="entry name" value="Cyt_P450_sf"/>
</dbReference>
<dbReference type="InterPro" id="IPR017972">
    <property type="entry name" value="Cyt_P450_CS"/>
</dbReference>
<dbReference type="PANTHER" id="PTHR46696:SF1">
    <property type="entry name" value="CYTOCHROME P450 YJIB-RELATED"/>
    <property type="match status" value="1"/>
</dbReference>
<protein>
    <submittedName>
        <fullName evidence="3">Cytochrome P450</fullName>
    </submittedName>
</protein>
<dbReference type="Pfam" id="PF00067">
    <property type="entry name" value="p450"/>
    <property type="match status" value="1"/>
</dbReference>
<keyword evidence="2" id="KW-0408">Iron</keyword>
<dbReference type="GO" id="GO:0020037">
    <property type="term" value="F:heme binding"/>
    <property type="evidence" value="ECO:0007669"/>
    <property type="project" value="InterPro"/>
</dbReference>
<dbReference type="Gene3D" id="1.10.630.10">
    <property type="entry name" value="Cytochrome P450"/>
    <property type="match status" value="1"/>
</dbReference>
<dbReference type="SUPFAM" id="SSF48264">
    <property type="entry name" value="Cytochrome P450"/>
    <property type="match status" value="1"/>
</dbReference>
<gene>
    <name evidence="3" type="ORF">C1H84_09010</name>
</gene>
<proteinExistence type="inferred from homology"/>
<evidence type="ECO:0000256" key="2">
    <source>
        <dbReference type="RuleBase" id="RU000461"/>
    </source>
</evidence>
<evidence type="ECO:0000313" key="4">
    <source>
        <dbReference type="Proteomes" id="UP000252167"/>
    </source>
</evidence>
<accession>A0A365YH80</accession>
<dbReference type="AlphaFoldDB" id="A0A365YH80"/>
<organism evidence="3 4">
    <name type="scientific">Glutamicibacter soli</name>
    <dbReference type="NCBI Taxonomy" id="453836"/>
    <lineage>
        <taxon>Bacteria</taxon>
        <taxon>Bacillati</taxon>
        <taxon>Actinomycetota</taxon>
        <taxon>Actinomycetes</taxon>
        <taxon>Micrococcales</taxon>
        <taxon>Micrococcaceae</taxon>
        <taxon>Glutamicibacter</taxon>
    </lineage>
</organism>
<dbReference type="RefSeq" id="WP_113607203.1">
    <property type="nucleotide sequence ID" value="NZ_POAF01000003.1"/>
</dbReference>